<feature type="domain" description="HEPN" evidence="2">
    <location>
        <begin position="4185"/>
        <end position="4304"/>
    </location>
</feature>
<dbReference type="OMA" id="CLAEIWT"/>
<dbReference type="PANTHER" id="PTHR46919:SF2">
    <property type="entry name" value="SACSIN"/>
    <property type="match status" value="1"/>
</dbReference>
<dbReference type="Proteomes" id="UP000288216">
    <property type="component" value="Unassembled WGS sequence"/>
</dbReference>
<evidence type="ECO:0000256" key="1">
    <source>
        <dbReference type="SAM" id="MobiDB-lite"/>
    </source>
</evidence>
<dbReference type="PANTHER" id="PTHR46919">
    <property type="entry name" value="ZINC FINGER, C3HC4 TYPE (RING FINGER) FAMILY PROTEIN"/>
    <property type="match status" value="1"/>
</dbReference>
<dbReference type="NCBIfam" id="NF047352">
    <property type="entry name" value="P_loop_sacsin"/>
    <property type="match status" value="3"/>
</dbReference>
<accession>A0A401PZ37</accession>
<dbReference type="STRING" id="75743.A0A401PZ37"/>
<dbReference type="OrthoDB" id="1262810at2759"/>
<evidence type="ECO:0000313" key="3">
    <source>
        <dbReference type="EMBL" id="GCB78404.1"/>
    </source>
</evidence>
<dbReference type="Gene3D" id="3.30.565.10">
    <property type="entry name" value="Histidine kinase-like ATPase, C-terminal domain"/>
    <property type="match status" value="1"/>
</dbReference>
<organism evidence="3 4">
    <name type="scientific">Scyliorhinus torazame</name>
    <name type="common">Cloudy catshark</name>
    <name type="synonym">Catulus torazame</name>
    <dbReference type="NCBI Taxonomy" id="75743"/>
    <lineage>
        <taxon>Eukaryota</taxon>
        <taxon>Metazoa</taxon>
        <taxon>Chordata</taxon>
        <taxon>Craniata</taxon>
        <taxon>Vertebrata</taxon>
        <taxon>Chondrichthyes</taxon>
        <taxon>Elasmobranchii</taxon>
        <taxon>Galeomorphii</taxon>
        <taxon>Galeoidea</taxon>
        <taxon>Carcharhiniformes</taxon>
        <taxon>Scyliorhinidae</taxon>
        <taxon>Scyliorhinus</taxon>
    </lineage>
</organism>
<reference evidence="3 4" key="1">
    <citation type="journal article" date="2018" name="Nat. Ecol. Evol.">
        <title>Shark genomes provide insights into elasmobranch evolution and the origin of vertebrates.</title>
        <authorList>
            <person name="Hara Y"/>
            <person name="Yamaguchi K"/>
            <person name="Onimaru K"/>
            <person name="Kadota M"/>
            <person name="Koyanagi M"/>
            <person name="Keeley SD"/>
            <person name="Tatsumi K"/>
            <person name="Tanaka K"/>
            <person name="Motone F"/>
            <person name="Kageyama Y"/>
            <person name="Nozu R"/>
            <person name="Adachi N"/>
            <person name="Nishimura O"/>
            <person name="Nakagawa R"/>
            <person name="Tanegashima C"/>
            <person name="Kiyatake I"/>
            <person name="Matsumoto R"/>
            <person name="Murakumo K"/>
            <person name="Nishida K"/>
            <person name="Terakita A"/>
            <person name="Kuratani S"/>
            <person name="Sato K"/>
            <person name="Hyodo S Kuraku.S."/>
        </authorList>
    </citation>
    <scope>NUCLEOTIDE SEQUENCE [LARGE SCALE GENOMIC DNA]</scope>
</reference>
<dbReference type="SUPFAM" id="SSF46565">
    <property type="entry name" value="Chaperone J-domain"/>
    <property type="match status" value="1"/>
</dbReference>
<dbReference type="Pfam" id="PF05168">
    <property type="entry name" value="HEPN"/>
    <property type="match status" value="1"/>
</dbReference>
<dbReference type="InterPro" id="IPR036890">
    <property type="entry name" value="HATPase_C_sf"/>
</dbReference>
<dbReference type="SMART" id="SM00748">
    <property type="entry name" value="HEPN"/>
    <property type="match status" value="1"/>
</dbReference>
<feature type="region of interest" description="Disordered" evidence="1">
    <location>
        <begin position="1"/>
        <end position="26"/>
    </location>
</feature>
<comment type="caution">
    <text evidence="3">The sequence shown here is derived from an EMBL/GenBank/DDBJ whole genome shotgun (WGS) entry which is preliminary data.</text>
</comment>
<sequence length="4316" mass="495686">MASLLHRESQAGGSISSSNKKTRKKFGATTPPFIDYLKEILRRYPDGGQILKELIQNADDAEAKEVVFLFDERTYGTTSVFMKDLKKFQGPALVVYNDSVFSEEDWHSIQTTGISKKRNDPSKVGQFGLGFNTVYHITDLPSIFSGKYIGIFDPQEKLFGEQEAGYIWSLDDPEDKKALEHSRDQFRPFRYAMEATGTITWTNALKEHYFKGTLFRFPLRTEPSEILDNLYDKAKIFDLFDSFRADEDMSLLFLRNVISVCIKHIDTSGNLAVLLEVTAFQPEHVPSFNHNLNVERQQLVFNVKSCTYIRAISHRVATEEHHNHWLITNCTGKIGKWANLDDLAERLSYTPYVGLAFLLSKAETIETDARTDFEGRLSFFLPLPNNEANKTGLPIHINAFFGLSDNRRHIKWIESDQRYDDAAKWNELLIEKIFPCAYCQLILDAITLAQKAVLKPSSVYHLWPDLEKMNRKERWIKITKETIKRLLGLNVLCLAACEQKWIRADKAIFLQCHDRLDIRQAIENLLIREAQPLVRVPHHVFKTILFTLENQSHLNVVTPASLRNILQHCNLDTTPYEQKLKLLEYVLSDDQYSSLNHLQLLPVSGGAFVKFQISPSDDPVFTDSAKFPRILLPSLERSFLPEDLSDALQQHLKKMAHNQIFSNLICLDVGAVKQQIRKALPDNWTKKLGRVTWDITNSQHPPVQWLAQFWDFLNKNCKTLDKFEGLPLIPLNSLKDSTNSLQLAHLSKNITTIFQMQNGYKLPDTISSIITRAGGSVVRNSDEFLKHPQLAEYVFVPNPNNILKLFLNLGCDQVVKEIGSMSIEDRRSLRDFLAEASIFDTDEINMLFKLPIFEQMMSLGSTNKGLIPAGTHGALSNDVYPEIPDDMPLPETVLKCVDEKDRKLMLMKGKLLTAADIALLMLKGVETQKYEPEQIEKVMLWILKNSEILFKQKPELFNKCKTLKFLTLKDKVVQTSVLFDPHNVTFQHLFQPECQHLFPPSLYCMDEKVLLTLQKLGLKSKDDSISPDDLLKVARLIDRQHSQASDIDNILKKAEALIKVCNTTSVLAICSYQTVEQLLSLHWVPCNSPPKISTESKKISIDFHKPENVRDSKFANIIGLMMPLTDKFTEKASKILGLLNLPPPKKVIENLLFIIHQVCTNRNLQCSFLTDLQNIYEYMQKHLSQFKVLLLAIEQPWVWNGTGFAYPQQIVFSYPENLDLRCYVKRVPQEISQYRELLTECGVKAGYSDDETIQILYSIKDNTVKLNSGYGSPSELKTVISILDWMRRNNLSFNNDLPVPVWKGTQGGFCLKPCSKTVFCDLDKGTLEDINKNENIYVVHKEVSLAIVEWLNVPPLSSKVLNPELIGIEQYGQVEPIVLRIKNILKEYDQEHDLFKELLQNAEDAGSTVCSFLVDMRQHKDSPESLIDPGMAACHGPALWSYNNECFTDDDFHNITRIGTGSKENQIDKIGKFGLGFNSVYHITDVPSILSGKYLLIFDPNVTHLGKHIHSVSNPGIKLNLYEHKQLIQRFPGQFNPYNGIFGCNFKNATGENFYYEGTLIKLPFRTPEEAAVSGLSNKYYNQKHIMTLVDSFKQMSKDLVIFLKNVRKVSLKFISEHSAHENQIISVFKMERQVLNIIEMADNFPIKKMQQNAVDMLESTIKFSGKIRSLSTSTIIQFMEEMIDNPSQIKYWLVHSCFGMAKALQIACSKTASAYFAPPLGSVAIPLKKKKETGHWMPNTEAHVGQVFCFLPLSLQCGLPVQINGSFAVTSNRKNLWSSGPKGDWNQALLEDAVSTAYVTSISLMQQMSQKGEFENYDYYTFWPNVKNVDNQFRVIVENFYKAVAHGLNGVTVKAFSNGKDWCPINQARFLDSPILKNKRVGESAVSEFSKFLSKPFISVHLPEWVKQSFIACGCGHSIEQNTYNWELFYKEIVFKNINVLNTKTRNDFIINAIDMRNSSIDEMLRIKQCMPASGKEDLQYIKNLVHPEGKLACLYDEEDGRFLVGTPEDFLHPERLLRLEMLGMVKDKIAFPALLERAETIKQTWDLDRNKAYQRVRHILDLLKDQIQLNDDEQQSLQNVPFLPAFLPHCQENNGPIDTIVLTKAKDLYSCKCQSLVNMTEMVLDKELLKGNKLSTEAVSFLGLNRQPPVGTVLEQLKYTYTCNNLTTCDLKRITKECYIYLTKQLKGDPESKREIYNAAQEFPFILAHGHFVPVKLVARKVSFDVVPYLYELPKEFVECEELWKCLEIKEQFQLQDYVSVLKRMSEKYHGERLSDSDLAVCLRIVTTGFIEAPEQEDILQSVLLPNQHCILHSAQTLQYNDTPWLVGDDVNLCHNQIARETAVRFHVQTTKHRAMKNLQVKDMSIWAQEFGQQEKLTVRLKNIIKAYPAKKDILKELIQNADDAEASEIHFIWDPRKHGNTKTFGEEWNTLQGPALCVYNNKRFTDKDIEGIQQLGEGGKRNSPEKTGKYGLGFNSVYHLTDCPSFMSGDSMLCIFDPHLAVLATAKPHSPGGMFIVNQKFKNTFEDIYTTFLPSFFNLELGTMFRLPLRTAEMVEKSDISKQAVTKDVILELLEVLKEDSDSLLLFLNNIKKISFHKIDKRTNELQEIFAAVVEMSQENVSEQEHLKNYIRQHSSSTTTVSKMESHQAIYEMEIRSSFKQPTTWILANKVGVDNGETTESVQTFCSNLGQILLPRGSVAACIGCNCFQGKAFCFLPLPIETGLPVHINGNFAVDFARRDLWKQDGQSGKMKWNNFLKLHLIAPLYADLLDYIRKSLSGSKVGPLTFNSLELCKQSIEPHYLWFFPHVSEEVPQEWQLMINQVYRCICQKRLCLIPIVRHESNQFHCEKIINITWSSLTKEKRAEVPHFVTVHITGKLIEILEDIGINLVLQSDYMTKVLKGLERACMDVFVLNPNTVRKFLQIHPLNNPEQTKNSHPLPLSQSLIKDGARCMALLDYCLSDVKEGNYNNINNLPLLVTQSNMLGKFKRASPKYISKFHDLFPESQMCFANYDVHKKHKYFLIAAGFLEDFTISRAEQFIRIKLGYKFQINSTDPHQWLNWTENEQFVEWLKKLWKYFESQIKYDDDKENMTDKLKLLFSDLAILPVLCPSYNDDQHLLAPLGSLNSVICEMTQTSVARILLKLGFAKIAADYFSLKVMFNFIRPNSLKTDDKNSILQHLRLTKLHWNNLSEWEMETILRFLHSGMETSDDKHKYQEQLKTLPLFETMEETFECIEMYNVIYILNTQFSDTFPHLYKLDSSCMFLKKTRINTELSEDLGIQVIDDLQFFMDYIVPNIEQIFNDQKLDVIRLLYNIICCYITAYEMKKEQIVPYLENVKLIKAKDGIFQKISYFYENSGRLFKIMIPAENFVPDNFFTDMGCHFEDSNLNKLLKDLGLKCSVSSDDFVAFASQVSEEVKRHHPLKELIEKSDALVTYLCSIDEESLQKNFYEKVANIKFIYPHKVRESLRNLHSPYAEGRSFVALKDSLVKQRDEDEELVWTSMPILPTKCSQSRSNINKLKAAGAIYNPPENVVIANLRKVCLAPCKSQSVLKTRSKVLQTAYGFLQKHSFEVQALIDLPIVLVEEDSKLVKINQVVFSLQNYLEFRPYLYRLPPLLAPYREFFQKLDVALEPSASHLTQVLRSLYEDCSKMISLNQNQMTTVKRTLYNLFTLLESKVEERIIEKLKPLYLPASDSILYASDTICFNDRITTGSRRDANALKGKFNFLLDLGECYLNPDPYKQINLLQFLPEEIRPKMLSQLTEEILNESVLRLCPYGNNCMFRNDFHKLLVSSSFRVGLVSLLKGQCSDIERSCENVFSKMQIICCEKLETILCLGSKQLSNTSIEKQVYTKMNNMGSGVVYLEHRDNVPFSMKTVIIHSLATEINLLLKNALNKDSLLILVLMLSCENPQDIQKVLEGKGIHTGNFNIEISLDLPNPGEPIPEELIHTLEMDIMHNFRVGEYVGYKGPSSNDYLYAIFIERLSTDTCIKDIRMQKYKIKIGQDSFIVVNHLDLYKFTQQKVPEEVCQNLVALDIPKDKQAFSQKYESFDNIKKEIQEYLKEIRNLPKDDRQKAIRRLYLKWHPDKNPNNIEVTTKLCHFIQEKVKQLDIIQADNGSSSSAYTSSFSSKEEDFSSFFNQWNSEASRHKQSQSQQKKNQSANEFWSFPKQSQSNPEEAQRWFRQAKCDLKAASNDLRSTDCTATEWLYFKIHQAVEKALIAAEYINSGKWESDHSITFLASQVSRYSTKLSELENMVNKLKEHGVDSKKTQYPNYHSQPHVPNDQFKAGHEHEVLNLAQTVLDNIEEYIMSNS</sequence>
<proteinExistence type="predicted"/>
<keyword evidence="4" id="KW-1185">Reference proteome</keyword>
<evidence type="ECO:0000313" key="4">
    <source>
        <dbReference type="Proteomes" id="UP000288216"/>
    </source>
</evidence>
<dbReference type="InterPro" id="IPR058210">
    <property type="entry name" value="SACS/Nov_dom"/>
</dbReference>
<dbReference type="SUPFAM" id="SSF55874">
    <property type="entry name" value="ATPase domain of HSP90 chaperone/DNA topoisomerase II/histidine kinase"/>
    <property type="match status" value="3"/>
</dbReference>
<dbReference type="EMBL" id="BFAA01010439">
    <property type="protein sequence ID" value="GCB78404.1"/>
    <property type="molecule type" value="Genomic_DNA"/>
</dbReference>
<dbReference type="InterPro" id="IPR036869">
    <property type="entry name" value="J_dom_sf"/>
</dbReference>
<gene>
    <name evidence="3" type="ORF">scyTo_0016818</name>
</gene>
<dbReference type="SUPFAM" id="SSF81593">
    <property type="entry name" value="Nucleotidyltransferase substrate binding subunit/domain"/>
    <property type="match status" value="1"/>
</dbReference>
<protein>
    <recommendedName>
        <fullName evidence="2">HEPN domain-containing protein</fullName>
    </recommendedName>
</protein>
<name>A0A401PZ37_SCYTO</name>
<dbReference type="InterPro" id="IPR007842">
    <property type="entry name" value="HEPN_dom"/>
</dbReference>
<dbReference type="Gene3D" id="1.10.287.110">
    <property type="entry name" value="DnaJ domain"/>
    <property type="match status" value="1"/>
</dbReference>
<evidence type="ECO:0000259" key="2">
    <source>
        <dbReference type="SMART" id="SM00748"/>
    </source>
</evidence>
<dbReference type="Pfam" id="PF25794">
    <property type="entry name" value="SACS"/>
    <property type="match status" value="3"/>
</dbReference>
<dbReference type="Gene3D" id="1.20.120.330">
    <property type="entry name" value="Nucleotidyltransferases domain 2"/>
    <property type="match status" value="1"/>
</dbReference>